<sequence length="133" mass="15097">MVREKASAVRQLYGQRLCGRAMCGQEWSGCEVCVRAMCGRRLCGCATSSGQTSCEVKNIELRFISRTQTKLNHHFLLLMSSTFVSISTTIASTITPSQHPQPPPPLHVLYLRIYIRHHGIYHRGIHHHNQTRN</sequence>
<feature type="transmembrane region" description="Helical" evidence="1">
    <location>
        <begin position="75"/>
        <end position="94"/>
    </location>
</feature>
<keyword evidence="1" id="KW-0472">Membrane</keyword>
<organism evidence="2">
    <name type="scientific">Brassica cretica</name>
    <name type="common">Mustard</name>
    <dbReference type="NCBI Taxonomy" id="69181"/>
    <lineage>
        <taxon>Eukaryota</taxon>
        <taxon>Viridiplantae</taxon>
        <taxon>Streptophyta</taxon>
        <taxon>Embryophyta</taxon>
        <taxon>Tracheophyta</taxon>
        <taxon>Spermatophyta</taxon>
        <taxon>Magnoliopsida</taxon>
        <taxon>eudicotyledons</taxon>
        <taxon>Gunneridae</taxon>
        <taxon>Pentapetalae</taxon>
        <taxon>rosids</taxon>
        <taxon>malvids</taxon>
        <taxon>Brassicales</taxon>
        <taxon>Brassicaceae</taxon>
        <taxon>Brassiceae</taxon>
        <taxon>Brassica</taxon>
    </lineage>
</organism>
<dbReference type="AlphaFoldDB" id="A0A8S9MB25"/>
<name>A0A8S9MB25_BRACR</name>
<proteinExistence type="predicted"/>
<dbReference type="EMBL" id="QGKY02000089">
    <property type="protein sequence ID" value="KAF2614396.1"/>
    <property type="molecule type" value="Genomic_DNA"/>
</dbReference>
<protein>
    <submittedName>
        <fullName evidence="2">Uncharacterized protein</fullName>
    </submittedName>
</protein>
<keyword evidence="1" id="KW-0812">Transmembrane</keyword>
<gene>
    <name evidence="2" type="ORF">F2Q70_00009095</name>
</gene>
<evidence type="ECO:0000313" key="2">
    <source>
        <dbReference type="EMBL" id="KAF2614396.1"/>
    </source>
</evidence>
<keyword evidence="1" id="KW-1133">Transmembrane helix</keyword>
<evidence type="ECO:0000256" key="1">
    <source>
        <dbReference type="SAM" id="Phobius"/>
    </source>
</evidence>
<comment type="caution">
    <text evidence="2">The sequence shown here is derived from an EMBL/GenBank/DDBJ whole genome shotgun (WGS) entry which is preliminary data.</text>
</comment>
<accession>A0A8S9MB25</accession>
<reference evidence="2" key="1">
    <citation type="submission" date="2019-12" db="EMBL/GenBank/DDBJ databases">
        <title>Genome sequencing and annotation of Brassica cretica.</title>
        <authorList>
            <person name="Studholme D.J."/>
            <person name="Sarris P.F."/>
        </authorList>
    </citation>
    <scope>NUCLEOTIDE SEQUENCE</scope>
    <source>
        <strain evidence="2">PFS-102/07</strain>
        <tissue evidence="2">Leaf</tissue>
    </source>
</reference>